<evidence type="ECO:0000313" key="6">
    <source>
        <dbReference type="EMBL" id="KAF6752648.1"/>
    </source>
</evidence>
<comment type="caution">
    <text evidence="6">The sequence shown here is derived from an EMBL/GenBank/DDBJ whole genome shotgun (WGS) entry which is preliminary data.</text>
</comment>
<dbReference type="GO" id="GO:0005524">
    <property type="term" value="F:ATP binding"/>
    <property type="evidence" value="ECO:0007669"/>
    <property type="project" value="UniProtKB-KW"/>
</dbReference>
<dbReference type="InterPro" id="IPR000719">
    <property type="entry name" value="Prot_kinase_dom"/>
</dbReference>
<keyword evidence="3 6" id="KW-0418">Kinase</keyword>
<accession>A0A8H6HVK4</accession>
<dbReference type="InterPro" id="IPR011009">
    <property type="entry name" value="Kinase-like_dom_sf"/>
</dbReference>
<dbReference type="PROSITE" id="PS50011">
    <property type="entry name" value="PROTEIN_KINASE_DOM"/>
    <property type="match status" value="1"/>
</dbReference>
<keyword evidence="1" id="KW-0808">Transferase</keyword>
<proteinExistence type="predicted"/>
<evidence type="ECO:0000256" key="2">
    <source>
        <dbReference type="ARBA" id="ARBA00022741"/>
    </source>
</evidence>
<organism evidence="6 7">
    <name type="scientific">Ephemerocybe angulata</name>
    <dbReference type="NCBI Taxonomy" id="980116"/>
    <lineage>
        <taxon>Eukaryota</taxon>
        <taxon>Fungi</taxon>
        <taxon>Dikarya</taxon>
        <taxon>Basidiomycota</taxon>
        <taxon>Agaricomycotina</taxon>
        <taxon>Agaricomycetes</taxon>
        <taxon>Agaricomycetidae</taxon>
        <taxon>Agaricales</taxon>
        <taxon>Agaricineae</taxon>
        <taxon>Psathyrellaceae</taxon>
        <taxon>Ephemerocybe</taxon>
    </lineage>
</organism>
<dbReference type="PRINTS" id="PR00109">
    <property type="entry name" value="TYRKINASE"/>
</dbReference>
<evidence type="ECO:0000256" key="4">
    <source>
        <dbReference type="ARBA" id="ARBA00022840"/>
    </source>
</evidence>
<name>A0A8H6HVK4_9AGAR</name>
<evidence type="ECO:0000256" key="1">
    <source>
        <dbReference type="ARBA" id="ARBA00022679"/>
    </source>
</evidence>
<dbReference type="AlphaFoldDB" id="A0A8H6HVK4"/>
<evidence type="ECO:0000256" key="3">
    <source>
        <dbReference type="ARBA" id="ARBA00022777"/>
    </source>
</evidence>
<sequence length="307" mass="33869">MSSSTSSIPVADPDPSTPIPFPDLTGKIVWVSKDCIANGGNSSIYAGKLVIPGGETIKVAIKVLRCNGNSCDPAIILAVRRRLERESNVWHGFDHPNLLQFLGMATDLAFSSTFPTLISPYCERKSVLEYIKAHPEVIRLPIILGVAKGLQYLHSRDAIHGDIRASNVLMGDNGEPLLCDFGRCKVLGSRGYTTDFACAYRYMPPEILNWKPAPDSTESKPMTTRESDVYAFGLIAFEVLSGLVVYHGKGDHTVYKHVSAGRHPAKEDCQNPDIESFWSMLEECWNKDPAQRPTIDKVMKHLRGIPA</sequence>
<feature type="domain" description="Protein kinase" evidence="5">
    <location>
        <begin position="30"/>
        <end position="304"/>
    </location>
</feature>
<evidence type="ECO:0000313" key="7">
    <source>
        <dbReference type="Proteomes" id="UP000521943"/>
    </source>
</evidence>
<reference evidence="6 7" key="1">
    <citation type="submission" date="2020-07" db="EMBL/GenBank/DDBJ databases">
        <title>Comparative genomics of pyrophilous fungi reveals a link between fire events and developmental genes.</title>
        <authorList>
            <consortium name="DOE Joint Genome Institute"/>
            <person name="Steindorff A.S."/>
            <person name="Carver A."/>
            <person name="Calhoun S."/>
            <person name="Stillman K."/>
            <person name="Liu H."/>
            <person name="Lipzen A."/>
            <person name="Pangilinan J."/>
            <person name="Labutti K."/>
            <person name="Bruns T.D."/>
            <person name="Grigoriev I.V."/>
        </authorList>
    </citation>
    <scope>NUCLEOTIDE SEQUENCE [LARGE SCALE GENOMIC DNA]</scope>
    <source>
        <strain evidence="6 7">CBS 144469</strain>
    </source>
</reference>
<keyword evidence="4" id="KW-0067">ATP-binding</keyword>
<evidence type="ECO:0000259" key="5">
    <source>
        <dbReference type="PROSITE" id="PS50011"/>
    </source>
</evidence>
<keyword evidence="2" id="KW-0547">Nucleotide-binding</keyword>
<protein>
    <submittedName>
        <fullName evidence="6">TKL/TKL-ccin protein kinase</fullName>
    </submittedName>
</protein>
<dbReference type="PANTHER" id="PTHR44329:SF288">
    <property type="entry name" value="MITOGEN-ACTIVATED PROTEIN KINASE KINASE KINASE 20"/>
    <property type="match status" value="1"/>
</dbReference>
<dbReference type="Proteomes" id="UP000521943">
    <property type="component" value="Unassembled WGS sequence"/>
</dbReference>
<dbReference type="OrthoDB" id="3260205at2759"/>
<dbReference type="Pfam" id="PF07714">
    <property type="entry name" value="PK_Tyr_Ser-Thr"/>
    <property type="match status" value="1"/>
</dbReference>
<dbReference type="InterPro" id="IPR001245">
    <property type="entry name" value="Ser-Thr/Tyr_kinase_cat_dom"/>
</dbReference>
<dbReference type="PANTHER" id="PTHR44329">
    <property type="entry name" value="SERINE/THREONINE-PROTEIN KINASE TNNI3K-RELATED"/>
    <property type="match status" value="1"/>
</dbReference>
<gene>
    <name evidence="6" type="ORF">DFP72DRAFT_904328</name>
</gene>
<dbReference type="SUPFAM" id="SSF56112">
    <property type="entry name" value="Protein kinase-like (PK-like)"/>
    <property type="match status" value="1"/>
</dbReference>
<dbReference type="GO" id="GO:0004674">
    <property type="term" value="F:protein serine/threonine kinase activity"/>
    <property type="evidence" value="ECO:0007669"/>
    <property type="project" value="TreeGrafter"/>
</dbReference>
<dbReference type="Gene3D" id="1.10.510.10">
    <property type="entry name" value="Transferase(Phosphotransferase) domain 1"/>
    <property type="match status" value="1"/>
</dbReference>
<keyword evidence="7" id="KW-1185">Reference proteome</keyword>
<dbReference type="InterPro" id="IPR051681">
    <property type="entry name" value="Ser/Thr_Kinases-Pseudokinases"/>
</dbReference>
<dbReference type="EMBL" id="JACGCI010000043">
    <property type="protein sequence ID" value="KAF6752648.1"/>
    <property type="molecule type" value="Genomic_DNA"/>
</dbReference>
<dbReference type="PIRSF" id="PIRSF000654">
    <property type="entry name" value="Integrin-linked_kinase"/>
    <property type="match status" value="1"/>
</dbReference>